<evidence type="ECO:0000313" key="3">
    <source>
        <dbReference type="Proteomes" id="UP000320390"/>
    </source>
</evidence>
<keyword evidence="3" id="KW-1185">Reference proteome</keyword>
<evidence type="ECO:0000256" key="1">
    <source>
        <dbReference type="SAM" id="SignalP"/>
    </source>
</evidence>
<gene>
    <name evidence="2" type="ORF">Poly30_08650</name>
</gene>
<dbReference type="EMBL" id="CP036434">
    <property type="protein sequence ID" value="QDV05368.1"/>
    <property type="molecule type" value="Genomic_DNA"/>
</dbReference>
<evidence type="ECO:0000313" key="2">
    <source>
        <dbReference type="EMBL" id="QDV05368.1"/>
    </source>
</evidence>
<sequence length="161" mass="17163" precursor="true">MRLTKALPSILGATLLATLSACGGDAAADPMALIQKGDYAAAIAAIEPQLKTVEKGTDAHKDLVIGYTEALSAENPGKAKDFFLKTMTEQKDFIDPADVKYVVNRMAKQGHLSEAIDVMDRGKKTWPEDETIVVVLGELQKAVESSGDKGALDKLKGLGYL</sequence>
<dbReference type="RefSeq" id="WP_145194781.1">
    <property type="nucleotide sequence ID" value="NZ_CP036434.1"/>
</dbReference>
<feature type="signal peptide" evidence="1">
    <location>
        <begin position="1"/>
        <end position="23"/>
    </location>
</feature>
<keyword evidence="1" id="KW-0732">Signal</keyword>
<dbReference type="Proteomes" id="UP000320390">
    <property type="component" value="Chromosome"/>
</dbReference>
<dbReference type="PROSITE" id="PS51257">
    <property type="entry name" value="PROKAR_LIPOPROTEIN"/>
    <property type="match status" value="1"/>
</dbReference>
<protein>
    <recommendedName>
        <fullName evidence="4">Tetratricopeptide repeat protein</fullName>
    </recommendedName>
</protein>
<name>A0A518EMP9_9BACT</name>
<dbReference type="AlphaFoldDB" id="A0A518EMP9"/>
<evidence type="ECO:0008006" key="4">
    <source>
        <dbReference type="Google" id="ProtNLM"/>
    </source>
</evidence>
<accession>A0A518EMP9</accession>
<feature type="chain" id="PRO_5022230929" description="Tetratricopeptide repeat protein" evidence="1">
    <location>
        <begin position="24"/>
        <end position="161"/>
    </location>
</feature>
<organism evidence="2 3">
    <name type="scientific">Saltatorellus ferox</name>
    <dbReference type="NCBI Taxonomy" id="2528018"/>
    <lineage>
        <taxon>Bacteria</taxon>
        <taxon>Pseudomonadati</taxon>
        <taxon>Planctomycetota</taxon>
        <taxon>Planctomycetia</taxon>
        <taxon>Planctomycetia incertae sedis</taxon>
        <taxon>Saltatorellus</taxon>
    </lineage>
</organism>
<proteinExistence type="predicted"/>
<reference evidence="2 3" key="1">
    <citation type="submission" date="2019-02" db="EMBL/GenBank/DDBJ databases">
        <title>Deep-cultivation of Planctomycetes and their phenomic and genomic characterization uncovers novel biology.</title>
        <authorList>
            <person name="Wiegand S."/>
            <person name="Jogler M."/>
            <person name="Boedeker C."/>
            <person name="Pinto D."/>
            <person name="Vollmers J."/>
            <person name="Rivas-Marin E."/>
            <person name="Kohn T."/>
            <person name="Peeters S.H."/>
            <person name="Heuer A."/>
            <person name="Rast P."/>
            <person name="Oberbeckmann S."/>
            <person name="Bunk B."/>
            <person name="Jeske O."/>
            <person name="Meyerdierks A."/>
            <person name="Storesund J.E."/>
            <person name="Kallscheuer N."/>
            <person name="Luecker S."/>
            <person name="Lage O.M."/>
            <person name="Pohl T."/>
            <person name="Merkel B.J."/>
            <person name="Hornburger P."/>
            <person name="Mueller R.-W."/>
            <person name="Bruemmer F."/>
            <person name="Labrenz M."/>
            <person name="Spormann A.M."/>
            <person name="Op den Camp H."/>
            <person name="Overmann J."/>
            <person name="Amann R."/>
            <person name="Jetten M.S.M."/>
            <person name="Mascher T."/>
            <person name="Medema M.H."/>
            <person name="Devos D.P."/>
            <person name="Kaster A.-K."/>
            <person name="Ovreas L."/>
            <person name="Rohde M."/>
            <person name="Galperin M.Y."/>
            <person name="Jogler C."/>
        </authorList>
    </citation>
    <scope>NUCLEOTIDE SEQUENCE [LARGE SCALE GENOMIC DNA]</scope>
    <source>
        <strain evidence="2 3">Poly30</strain>
    </source>
</reference>